<dbReference type="AlphaFoldDB" id="A0A5C5W8Z8"/>
<comment type="similarity">
    <text evidence="2">Belongs to the OmpP1/FadL family.</text>
</comment>
<comment type="subcellular location">
    <subcellularLocation>
        <location evidence="1">Cell outer membrane</location>
        <topology evidence="1">Multi-pass membrane protein</topology>
    </subcellularLocation>
</comment>
<keyword evidence="7" id="KW-0998">Cell outer membrane</keyword>
<evidence type="ECO:0000256" key="2">
    <source>
        <dbReference type="ARBA" id="ARBA00008163"/>
    </source>
</evidence>
<keyword evidence="9" id="KW-1185">Reference proteome</keyword>
<dbReference type="Pfam" id="PF03349">
    <property type="entry name" value="Toluene_X"/>
    <property type="match status" value="1"/>
</dbReference>
<protein>
    <submittedName>
        <fullName evidence="8">Outer membrane protein transport protein (OMPP1/FadL/TodX)</fullName>
    </submittedName>
</protein>
<dbReference type="OrthoDB" id="251243at2"/>
<evidence type="ECO:0000256" key="5">
    <source>
        <dbReference type="ARBA" id="ARBA00022729"/>
    </source>
</evidence>
<keyword evidence="4" id="KW-0812">Transmembrane</keyword>
<evidence type="ECO:0000256" key="1">
    <source>
        <dbReference type="ARBA" id="ARBA00004571"/>
    </source>
</evidence>
<dbReference type="RefSeq" id="WP_146511521.1">
    <property type="nucleotide sequence ID" value="NZ_SIHI01000023.1"/>
</dbReference>
<dbReference type="SUPFAM" id="SSF56935">
    <property type="entry name" value="Porins"/>
    <property type="match status" value="1"/>
</dbReference>
<reference evidence="8 9" key="1">
    <citation type="submission" date="2019-02" db="EMBL/GenBank/DDBJ databases">
        <title>Deep-cultivation of Planctomycetes and their phenomic and genomic characterization uncovers novel biology.</title>
        <authorList>
            <person name="Wiegand S."/>
            <person name="Jogler M."/>
            <person name="Boedeker C."/>
            <person name="Pinto D."/>
            <person name="Vollmers J."/>
            <person name="Rivas-Marin E."/>
            <person name="Kohn T."/>
            <person name="Peeters S.H."/>
            <person name="Heuer A."/>
            <person name="Rast P."/>
            <person name="Oberbeckmann S."/>
            <person name="Bunk B."/>
            <person name="Jeske O."/>
            <person name="Meyerdierks A."/>
            <person name="Storesund J.E."/>
            <person name="Kallscheuer N."/>
            <person name="Luecker S."/>
            <person name="Lage O.M."/>
            <person name="Pohl T."/>
            <person name="Merkel B.J."/>
            <person name="Hornburger P."/>
            <person name="Mueller R.-W."/>
            <person name="Bruemmer F."/>
            <person name="Labrenz M."/>
            <person name="Spormann A.M."/>
            <person name="Op Den Camp H."/>
            <person name="Overmann J."/>
            <person name="Amann R."/>
            <person name="Jetten M.S.M."/>
            <person name="Mascher T."/>
            <person name="Medema M.H."/>
            <person name="Devos D.P."/>
            <person name="Kaster A.-K."/>
            <person name="Ovreas L."/>
            <person name="Rohde M."/>
            <person name="Galperin M.Y."/>
            <person name="Jogler C."/>
        </authorList>
    </citation>
    <scope>NUCLEOTIDE SEQUENCE [LARGE SCALE GENOMIC DNA]</scope>
    <source>
        <strain evidence="8 9">KOR42</strain>
    </source>
</reference>
<dbReference type="PANTHER" id="PTHR35093">
    <property type="entry name" value="OUTER MEMBRANE PROTEIN NMB0088-RELATED"/>
    <property type="match status" value="1"/>
</dbReference>
<keyword evidence="3" id="KW-1134">Transmembrane beta strand</keyword>
<organism evidence="8 9">
    <name type="scientific">Thalassoglobus neptunius</name>
    <dbReference type="NCBI Taxonomy" id="1938619"/>
    <lineage>
        <taxon>Bacteria</taxon>
        <taxon>Pseudomonadati</taxon>
        <taxon>Planctomycetota</taxon>
        <taxon>Planctomycetia</taxon>
        <taxon>Planctomycetales</taxon>
        <taxon>Planctomycetaceae</taxon>
        <taxon>Thalassoglobus</taxon>
    </lineage>
</organism>
<name>A0A5C5W8Z8_9PLAN</name>
<dbReference type="Gene3D" id="2.40.160.60">
    <property type="entry name" value="Outer membrane protein transport protein (OMPP1/FadL/TodX)"/>
    <property type="match status" value="1"/>
</dbReference>
<sequence>MNQFKRAFATLCCVIGFAQSGYAEGTYLYGISARAIGRGGTNVAHRDNGALIYDNPAGIVAVPGNGLVDIGIDTLITDFSYSDPDNPTTHDSTISPLPQLSIVRRSSDGVWAAGLGVFTPAGFGQSYKLNGPFPFLGPQEYNSFGSLTKVLPSLAWAPNDRLRIGGTAGVGVTYTSIRLPYFLQEPGPTQGAPVYLDLRGTGATFVWSLGLQYDLTDVTTLGVTYQSETDMKLDGPARVTIPLAGTARYDADTEIVWPQSVAFGVKHELMPFHTISADIIWTDWASSYDSFKVTLSDPSIVGFPEVTENFPLDWTDGFVFKFGYEVESEGLGTFRVGYVHNDNPIPNNTLTPLIQSFSQNGFTAGYGCCWADWDIDLSYMYAFGQDRTVENSDFIGGDFDNARHTNQSHAISVSAIKRF</sequence>
<evidence type="ECO:0000256" key="4">
    <source>
        <dbReference type="ARBA" id="ARBA00022692"/>
    </source>
</evidence>
<dbReference type="EMBL" id="SIHI01000023">
    <property type="protein sequence ID" value="TWT47130.1"/>
    <property type="molecule type" value="Genomic_DNA"/>
</dbReference>
<keyword evidence="6" id="KW-0472">Membrane</keyword>
<dbReference type="InterPro" id="IPR005017">
    <property type="entry name" value="OMPP1/FadL/TodX"/>
</dbReference>
<dbReference type="PANTHER" id="PTHR35093:SF8">
    <property type="entry name" value="OUTER MEMBRANE PROTEIN NMB0088-RELATED"/>
    <property type="match status" value="1"/>
</dbReference>
<evidence type="ECO:0000256" key="7">
    <source>
        <dbReference type="ARBA" id="ARBA00023237"/>
    </source>
</evidence>
<evidence type="ECO:0000313" key="9">
    <source>
        <dbReference type="Proteomes" id="UP000317243"/>
    </source>
</evidence>
<dbReference type="GO" id="GO:0015483">
    <property type="term" value="F:long-chain fatty acid transporting porin activity"/>
    <property type="evidence" value="ECO:0007669"/>
    <property type="project" value="TreeGrafter"/>
</dbReference>
<gene>
    <name evidence="8" type="ORF">KOR42_41280</name>
</gene>
<evidence type="ECO:0000256" key="6">
    <source>
        <dbReference type="ARBA" id="ARBA00023136"/>
    </source>
</evidence>
<proteinExistence type="inferred from homology"/>
<dbReference type="Proteomes" id="UP000317243">
    <property type="component" value="Unassembled WGS sequence"/>
</dbReference>
<dbReference type="GO" id="GO:0009279">
    <property type="term" value="C:cell outer membrane"/>
    <property type="evidence" value="ECO:0007669"/>
    <property type="project" value="UniProtKB-SubCell"/>
</dbReference>
<keyword evidence="5" id="KW-0732">Signal</keyword>
<evidence type="ECO:0000256" key="3">
    <source>
        <dbReference type="ARBA" id="ARBA00022452"/>
    </source>
</evidence>
<evidence type="ECO:0000313" key="8">
    <source>
        <dbReference type="EMBL" id="TWT47130.1"/>
    </source>
</evidence>
<accession>A0A5C5W8Z8</accession>
<comment type="caution">
    <text evidence="8">The sequence shown here is derived from an EMBL/GenBank/DDBJ whole genome shotgun (WGS) entry which is preliminary data.</text>
</comment>